<feature type="region of interest" description="Disordered" evidence="5">
    <location>
        <begin position="1"/>
        <end position="26"/>
    </location>
</feature>
<reference evidence="7" key="2">
    <citation type="submission" date="2020-04" db="EMBL/GenBank/DDBJ databases">
        <authorList>
            <consortium name="NCBI Genome Project"/>
        </authorList>
    </citation>
    <scope>NUCLEOTIDE SEQUENCE</scope>
    <source>
        <strain evidence="7">CBS 342.82</strain>
    </source>
</reference>
<dbReference type="GO" id="GO:0030688">
    <property type="term" value="C:preribosome, small subunit precursor"/>
    <property type="evidence" value="ECO:0007669"/>
    <property type="project" value="InterPro"/>
</dbReference>
<evidence type="ECO:0000256" key="5">
    <source>
        <dbReference type="SAM" id="MobiDB-lite"/>
    </source>
</evidence>
<dbReference type="PANTHER" id="PTHR13026:SF0">
    <property type="entry name" value="RIBOSOMAL RNA PROCESSING 1B"/>
    <property type="match status" value="1"/>
</dbReference>
<dbReference type="Proteomes" id="UP000504637">
    <property type="component" value="Unplaced"/>
</dbReference>
<name>A0A6J3MH18_9PEZI</name>
<comment type="subcellular location">
    <subcellularLocation>
        <location evidence="1">Nucleus</location>
    </subcellularLocation>
</comment>
<evidence type="ECO:0000256" key="2">
    <source>
        <dbReference type="ARBA" id="ARBA00006374"/>
    </source>
</evidence>
<evidence type="ECO:0000313" key="7">
    <source>
        <dbReference type="RefSeq" id="XP_033463228.1"/>
    </source>
</evidence>
<feature type="compositionally biased region" description="Basic and acidic residues" evidence="5">
    <location>
        <begin position="222"/>
        <end position="232"/>
    </location>
</feature>
<gene>
    <name evidence="7" type="ORF">K489DRAFT_406972</name>
</gene>
<sequence>MPAVAANKASSTQTFNKQLASSNRQTRDQALERLRLYLGRSTAFTPLDCLKLWKGLFYCMFMSDKPLNQQRLARNLAGLVDVLTTRENTLNFIEGFWKIMSREWNAIDSLRLDKYLYLIRCYVRKGFELCLSTRGQKWKLNDDYLAILRDDGGPLNSRDPKVPVGLRLHVLDTWVDELDKEDTSRTALVETFIAPLRDLAKETLTTSVRKRVKETLEDERLEDWKNEKVPEKTDDDGKDVNMQDRPNQVDEGENADFEGFDD</sequence>
<evidence type="ECO:0000313" key="6">
    <source>
        <dbReference type="Proteomes" id="UP000504637"/>
    </source>
</evidence>
<dbReference type="RefSeq" id="XP_033463228.1">
    <property type="nucleotide sequence ID" value="XM_033607314.1"/>
</dbReference>
<organism evidence="7">
    <name type="scientific">Dissoconium aciculare CBS 342.82</name>
    <dbReference type="NCBI Taxonomy" id="1314786"/>
    <lineage>
        <taxon>Eukaryota</taxon>
        <taxon>Fungi</taxon>
        <taxon>Dikarya</taxon>
        <taxon>Ascomycota</taxon>
        <taxon>Pezizomycotina</taxon>
        <taxon>Dothideomycetes</taxon>
        <taxon>Dothideomycetidae</taxon>
        <taxon>Mycosphaerellales</taxon>
        <taxon>Dissoconiaceae</taxon>
        <taxon>Dissoconium</taxon>
    </lineage>
</organism>
<reference evidence="7" key="1">
    <citation type="submission" date="2020-01" db="EMBL/GenBank/DDBJ databases">
        <authorList>
            <consortium name="DOE Joint Genome Institute"/>
            <person name="Haridas S."/>
            <person name="Albert R."/>
            <person name="Binder M."/>
            <person name="Bloem J."/>
            <person name="Labutti K."/>
            <person name="Salamov A."/>
            <person name="Andreopoulos B."/>
            <person name="Baker S.E."/>
            <person name="Barry K."/>
            <person name="Bills G."/>
            <person name="Bluhm B.H."/>
            <person name="Cannon C."/>
            <person name="Castanera R."/>
            <person name="Culley D.E."/>
            <person name="Daum C."/>
            <person name="Ezra D."/>
            <person name="Gonzalez J.B."/>
            <person name="Henrissat B."/>
            <person name="Kuo A."/>
            <person name="Liang C."/>
            <person name="Lipzen A."/>
            <person name="Lutzoni F."/>
            <person name="Magnuson J."/>
            <person name="Mondo S."/>
            <person name="Nolan M."/>
            <person name="Ohm R."/>
            <person name="Pangilinan J."/>
            <person name="Park H.-J."/>
            <person name="Ramirez L."/>
            <person name="Alfaro M."/>
            <person name="Sun H."/>
            <person name="Tritt A."/>
            <person name="Yoshinaga Y."/>
            <person name="Zwiers L.-H."/>
            <person name="Turgeon B.G."/>
            <person name="Goodwin S.B."/>
            <person name="Spatafora J.W."/>
            <person name="Crous P.W."/>
            <person name="Grigoriev I.V."/>
        </authorList>
    </citation>
    <scope>NUCLEOTIDE SEQUENCE</scope>
    <source>
        <strain evidence="7">CBS 342.82</strain>
    </source>
</reference>
<dbReference type="Pfam" id="PF05997">
    <property type="entry name" value="Nop52"/>
    <property type="match status" value="1"/>
</dbReference>
<keyword evidence="4" id="KW-0539">Nucleus</keyword>
<accession>A0A6J3MH18</accession>
<evidence type="ECO:0000256" key="1">
    <source>
        <dbReference type="ARBA" id="ARBA00004123"/>
    </source>
</evidence>
<protein>
    <submittedName>
        <fullName evidence="7">Nop52-domain-containing protein</fullName>
    </submittedName>
</protein>
<dbReference type="GeneID" id="54365114"/>
<feature type="compositionally biased region" description="Polar residues" evidence="5">
    <location>
        <begin position="8"/>
        <end position="24"/>
    </location>
</feature>
<evidence type="ECO:0000256" key="3">
    <source>
        <dbReference type="ARBA" id="ARBA00022552"/>
    </source>
</evidence>
<feature type="compositionally biased region" description="Acidic residues" evidence="5">
    <location>
        <begin position="250"/>
        <end position="262"/>
    </location>
</feature>
<keyword evidence="3" id="KW-0698">rRNA processing</keyword>
<feature type="region of interest" description="Disordered" evidence="5">
    <location>
        <begin position="219"/>
        <end position="262"/>
    </location>
</feature>
<dbReference type="AlphaFoldDB" id="A0A6J3MH18"/>
<dbReference type="OrthoDB" id="2019504at2759"/>
<keyword evidence="6" id="KW-1185">Reference proteome</keyword>
<dbReference type="InterPro" id="IPR010301">
    <property type="entry name" value="RRP1"/>
</dbReference>
<dbReference type="GO" id="GO:0006364">
    <property type="term" value="P:rRNA processing"/>
    <property type="evidence" value="ECO:0007669"/>
    <property type="project" value="UniProtKB-KW"/>
</dbReference>
<dbReference type="GO" id="GO:0005634">
    <property type="term" value="C:nucleus"/>
    <property type="evidence" value="ECO:0007669"/>
    <property type="project" value="UniProtKB-SubCell"/>
</dbReference>
<proteinExistence type="inferred from homology"/>
<reference evidence="7" key="3">
    <citation type="submission" date="2025-08" db="UniProtKB">
        <authorList>
            <consortium name="RefSeq"/>
        </authorList>
    </citation>
    <scope>IDENTIFICATION</scope>
    <source>
        <strain evidence="7">CBS 342.82</strain>
    </source>
</reference>
<evidence type="ECO:0000256" key="4">
    <source>
        <dbReference type="ARBA" id="ARBA00023242"/>
    </source>
</evidence>
<comment type="similarity">
    <text evidence="2">Belongs to the RRP1 family.</text>
</comment>
<dbReference type="PANTHER" id="PTHR13026">
    <property type="entry name" value="NNP-1 PROTEIN NOVEL NUCLEAR PROTEIN 1 NOP52"/>
    <property type="match status" value="1"/>
</dbReference>